<sequence>MKLNQLADQIHAKTIALIAIAKALEFTDLPNPHGGTPLSQSQAQQITTVFRYMRDRQIVDPKAAIAQMQMSDPAATAEIAISLRTSVADELCRRYPNGSMSDRILRLLGAVQSLEQLYALSVQPQVSQASVKPTLSQ</sequence>
<protein>
    <submittedName>
        <fullName evidence="1">Uncharacterized protein</fullName>
    </submittedName>
</protein>
<dbReference type="AlphaFoldDB" id="A0A0P7YRN7"/>
<comment type="caution">
    <text evidence="1">The sequence shown here is derived from an EMBL/GenBank/DDBJ whole genome shotgun (WGS) entry which is preliminary data.</text>
</comment>
<organism evidence="1 2">
    <name type="scientific">Phormidesmis priestleyi Ana</name>
    <dbReference type="NCBI Taxonomy" id="1666911"/>
    <lineage>
        <taxon>Bacteria</taxon>
        <taxon>Bacillati</taxon>
        <taxon>Cyanobacteriota</taxon>
        <taxon>Cyanophyceae</taxon>
        <taxon>Leptolyngbyales</taxon>
        <taxon>Leptolyngbyaceae</taxon>
        <taxon>Phormidesmis</taxon>
    </lineage>
</organism>
<evidence type="ECO:0000313" key="1">
    <source>
        <dbReference type="EMBL" id="KPQ33008.1"/>
    </source>
</evidence>
<accession>A0A0P7YRN7</accession>
<reference evidence="1 2" key="1">
    <citation type="submission" date="2015-09" db="EMBL/GenBank/DDBJ databases">
        <title>Identification and resolution of microdiversity through metagenomic sequencing of parallel consortia.</title>
        <authorList>
            <person name="Nelson W.C."/>
            <person name="Romine M.F."/>
            <person name="Lindemann S.R."/>
        </authorList>
    </citation>
    <scope>NUCLEOTIDE SEQUENCE [LARGE SCALE GENOMIC DNA]</scope>
    <source>
        <strain evidence="1">Ana</strain>
    </source>
</reference>
<dbReference type="Proteomes" id="UP000050465">
    <property type="component" value="Unassembled WGS sequence"/>
</dbReference>
<dbReference type="STRING" id="1666911.HLUCCA11_19810"/>
<gene>
    <name evidence="1" type="ORF">HLUCCA11_19810</name>
</gene>
<proteinExistence type="predicted"/>
<name>A0A0P7YRN7_9CYAN</name>
<dbReference type="EMBL" id="LJZR01000040">
    <property type="protein sequence ID" value="KPQ33008.1"/>
    <property type="molecule type" value="Genomic_DNA"/>
</dbReference>
<evidence type="ECO:0000313" key="2">
    <source>
        <dbReference type="Proteomes" id="UP000050465"/>
    </source>
</evidence>